<reference evidence="2" key="1">
    <citation type="journal article" date="2019" name="bioRxiv">
        <title>The Genome of the Zebra Mussel, Dreissena polymorpha: A Resource for Invasive Species Research.</title>
        <authorList>
            <person name="McCartney M.A."/>
            <person name="Auch B."/>
            <person name="Kono T."/>
            <person name="Mallez S."/>
            <person name="Zhang Y."/>
            <person name="Obille A."/>
            <person name="Becker A."/>
            <person name="Abrahante J.E."/>
            <person name="Garbe J."/>
            <person name="Badalamenti J.P."/>
            <person name="Herman A."/>
            <person name="Mangelson H."/>
            <person name="Liachko I."/>
            <person name="Sullivan S."/>
            <person name="Sone E.D."/>
            <person name="Koren S."/>
            <person name="Silverstein K.A.T."/>
            <person name="Beckman K.B."/>
            <person name="Gohl D.M."/>
        </authorList>
    </citation>
    <scope>NUCLEOTIDE SEQUENCE</scope>
    <source>
        <strain evidence="2">Duluth1</strain>
        <tissue evidence="2">Whole animal</tissue>
    </source>
</reference>
<dbReference type="AlphaFoldDB" id="A0A9D4QY49"/>
<organism evidence="2 3">
    <name type="scientific">Dreissena polymorpha</name>
    <name type="common">Zebra mussel</name>
    <name type="synonym">Mytilus polymorpha</name>
    <dbReference type="NCBI Taxonomy" id="45954"/>
    <lineage>
        <taxon>Eukaryota</taxon>
        <taxon>Metazoa</taxon>
        <taxon>Spiralia</taxon>
        <taxon>Lophotrochozoa</taxon>
        <taxon>Mollusca</taxon>
        <taxon>Bivalvia</taxon>
        <taxon>Autobranchia</taxon>
        <taxon>Heteroconchia</taxon>
        <taxon>Euheterodonta</taxon>
        <taxon>Imparidentia</taxon>
        <taxon>Neoheterodontei</taxon>
        <taxon>Myida</taxon>
        <taxon>Dreissenoidea</taxon>
        <taxon>Dreissenidae</taxon>
        <taxon>Dreissena</taxon>
    </lineage>
</organism>
<gene>
    <name evidence="2" type="ORF">DPMN_089485</name>
</gene>
<sequence>MIVLLTNLFAFLADEIAFTITIREEEYLPDIQRPEAELKQNCQTVFISSEKQMWFLLRSSKSGLNSPALYVMSTSLIVHRQSGYSTLTDSIKLSCRHGNSTLTDSIKFCCRHGNSTMTDSIKLCCRHDKTTLTDSIKLSKRHGDSTLTDSIKLCCRHGISLKRLVSVVTVNVILTCLLKPNSTQGTTMCKQYECAHCNGVI</sequence>
<comment type="caution">
    <text evidence="2">The sequence shown here is derived from an EMBL/GenBank/DDBJ whole genome shotgun (WGS) entry which is preliminary data.</text>
</comment>
<name>A0A9D4QY49_DREPO</name>
<evidence type="ECO:0000256" key="1">
    <source>
        <dbReference type="SAM" id="SignalP"/>
    </source>
</evidence>
<keyword evidence="1" id="KW-0732">Signal</keyword>
<keyword evidence="3" id="KW-1185">Reference proteome</keyword>
<evidence type="ECO:0000313" key="3">
    <source>
        <dbReference type="Proteomes" id="UP000828390"/>
    </source>
</evidence>
<proteinExistence type="predicted"/>
<reference evidence="2" key="2">
    <citation type="submission" date="2020-11" db="EMBL/GenBank/DDBJ databases">
        <authorList>
            <person name="McCartney M.A."/>
            <person name="Auch B."/>
            <person name="Kono T."/>
            <person name="Mallez S."/>
            <person name="Becker A."/>
            <person name="Gohl D.M."/>
            <person name="Silverstein K.A.T."/>
            <person name="Koren S."/>
            <person name="Bechman K.B."/>
            <person name="Herman A."/>
            <person name="Abrahante J.E."/>
            <person name="Garbe J."/>
        </authorList>
    </citation>
    <scope>NUCLEOTIDE SEQUENCE</scope>
    <source>
        <strain evidence="2">Duluth1</strain>
        <tissue evidence="2">Whole animal</tissue>
    </source>
</reference>
<feature type="chain" id="PRO_5038866829" evidence="1">
    <location>
        <begin position="18"/>
        <end position="201"/>
    </location>
</feature>
<dbReference type="EMBL" id="JAIWYP010000003">
    <property type="protein sequence ID" value="KAH3847168.1"/>
    <property type="molecule type" value="Genomic_DNA"/>
</dbReference>
<dbReference type="Proteomes" id="UP000828390">
    <property type="component" value="Unassembled WGS sequence"/>
</dbReference>
<evidence type="ECO:0000313" key="2">
    <source>
        <dbReference type="EMBL" id="KAH3847168.1"/>
    </source>
</evidence>
<feature type="signal peptide" evidence="1">
    <location>
        <begin position="1"/>
        <end position="17"/>
    </location>
</feature>
<accession>A0A9D4QY49</accession>
<protein>
    <submittedName>
        <fullName evidence="2">Uncharacterized protein</fullName>
    </submittedName>
</protein>